<dbReference type="Pfam" id="PF07859">
    <property type="entry name" value="Abhydrolase_3"/>
    <property type="match status" value="1"/>
</dbReference>
<dbReference type="PANTHER" id="PTHR48081">
    <property type="entry name" value="AB HYDROLASE SUPERFAMILY PROTEIN C4A8.06C"/>
    <property type="match status" value="1"/>
</dbReference>
<dbReference type="Proteomes" id="UP000019471">
    <property type="component" value="Unassembled WGS sequence"/>
</dbReference>
<organism evidence="3 4">
    <name type="scientific">Cladophialophora psammophila CBS 110553</name>
    <dbReference type="NCBI Taxonomy" id="1182543"/>
    <lineage>
        <taxon>Eukaryota</taxon>
        <taxon>Fungi</taxon>
        <taxon>Dikarya</taxon>
        <taxon>Ascomycota</taxon>
        <taxon>Pezizomycotina</taxon>
        <taxon>Eurotiomycetes</taxon>
        <taxon>Chaetothyriomycetidae</taxon>
        <taxon>Chaetothyriales</taxon>
        <taxon>Herpotrichiellaceae</taxon>
        <taxon>Cladophialophora</taxon>
    </lineage>
</organism>
<dbReference type="EMBL" id="AMGX01000009">
    <property type="protein sequence ID" value="EXJ70146.1"/>
    <property type="molecule type" value="Genomic_DNA"/>
</dbReference>
<reference evidence="3 4" key="1">
    <citation type="submission" date="2013-03" db="EMBL/GenBank/DDBJ databases">
        <title>The Genome Sequence of Cladophialophora psammophila CBS 110553.</title>
        <authorList>
            <consortium name="The Broad Institute Genomics Platform"/>
            <person name="Cuomo C."/>
            <person name="de Hoog S."/>
            <person name="Gorbushina A."/>
            <person name="Walker B."/>
            <person name="Young S.K."/>
            <person name="Zeng Q."/>
            <person name="Gargeya S."/>
            <person name="Fitzgerald M."/>
            <person name="Haas B."/>
            <person name="Abouelleil A."/>
            <person name="Allen A.W."/>
            <person name="Alvarado L."/>
            <person name="Arachchi H.M."/>
            <person name="Berlin A.M."/>
            <person name="Chapman S.B."/>
            <person name="Gainer-Dewar J."/>
            <person name="Goldberg J."/>
            <person name="Griggs A."/>
            <person name="Gujja S."/>
            <person name="Hansen M."/>
            <person name="Howarth C."/>
            <person name="Imamovic A."/>
            <person name="Ireland A."/>
            <person name="Larimer J."/>
            <person name="McCowan C."/>
            <person name="Murphy C."/>
            <person name="Pearson M."/>
            <person name="Poon T.W."/>
            <person name="Priest M."/>
            <person name="Roberts A."/>
            <person name="Saif S."/>
            <person name="Shea T."/>
            <person name="Sisk P."/>
            <person name="Sykes S."/>
            <person name="Wortman J."/>
            <person name="Nusbaum C."/>
            <person name="Birren B."/>
        </authorList>
    </citation>
    <scope>NUCLEOTIDE SEQUENCE [LARGE SCALE GENOMIC DNA]</scope>
    <source>
        <strain evidence="3 4">CBS 110553</strain>
    </source>
</reference>
<evidence type="ECO:0000313" key="4">
    <source>
        <dbReference type="Proteomes" id="UP000019471"/>
    </source>
</evidence>
<dbReference type="GO" id="GO:0016787">
    <property type="term" value="F:hydrolase activity"/>
    <property type="evidence" value="ECO:0007669"/>
    <property type="project" value="UniProtKB-KW"/>
</dbReference>
<evidence type="ECO:0000259" key="2">
    <source>
        <dbReference type="Pfam" id="PF07859"/>
    </source>
</evidence>
<name>W9WZN7_9EURO</name>
<protein>
    <recommendedName>
        <fullName evidence="2">Alpha/beta hydrolase fold-3 domain-containing protein</fullName>
    </recommendedName>
</protein>
<dbReference type="Gene3D" id="3.40.50.1820">
    <property type="entry name" value="alpha/beta hydrolase"/>
    <property type="match status" value="1"/>
</dbReference>
<dbReference type="OrthoDB" id="2152029at2759"/>
<comment type="caution">
    <text evidence="3">The sequence shown here is derived from an EMBL/GenBank/DDBJ whole genome shotgun (WGS) entry which is preliminary data.</text>
</comment>
<keyword evidence="4" id="KW-1185">Reference proteome</keyword>
<dbReference type="SUPFAM" id="SSF53474">
    <property type="entry name" value="alpha/beta-Hydrolases"/>
    <property type="match status" value="1"/>
</dbReference>
<dbReference type="InterPro" id="IPR013094">
    <property type="entry name" value="AB_hydrolase_3"/>
</dbReference>
<gene>
    <name evidence="3" type="ORF">A1O5_06214</name>
</gene>
<dbReference type="PANTHER" id="PTHR48081:SF31">
    <property type="entry name" value="STERYL ACETYL HYDROLASE MUG81-RELATED"/>
    <property type="match status" value="1"/>
</dbReference>
<evidence type="ECO:0000256" key="1">
    <source>
        <dbReference type="ARBA" id="ARBA00022801"/>
    </source>
</evidence>
<accession>W9WZN7</accession>
<dbReference type="HOGENOM" id="CLU_042179_1_1_1"/>
<dbReference type="GeneID" id="19190925"/>
<dbReference type="RefSeq" id="XP_007744998.1">
    <property type="nucleotide sequence ID" value="XM_007746808.1"/>
</dbReference>
<dbReference type="AlphaFoldDB" id="W9WZN7"/>
<evidence type="ECO:0000313" key="3">
    <source>
        <dbReference type="EMBL" id="EXJ70146.1"/>
    </source>
</evidence>
<dbReference type="STRING" id="1182543.W9WZN7"/>
<sequence length="317" mass="35407">MLAYCKKHELPLQTELIPEGMGAKIHWLGDRSLQKCKVILYFHGTFYWKPLRQDVKITPSFVTKDHQKMIRNRLTVVRPIQFVVRCSKVLQDKGERAVIAFVEYGLTPENRYPTQYLQAVRALNYVLQKDYQPADLILGGDSAGGNICLAIMSLALHAANDTLSQPTLPSPLAGVFLICPWVSFQSSSSSYRDNAAIDIVLAPQMHHWAEAFLPVALAASQRLDDSVIHNLVEPVSAETAWWKGFPAQQVLMVGGDKEVFRDDIKELGKKLAGASVTTSTVICENQIHIECILDAQYGDTPGKMSVTIWDWLARLVS</sequence>
<proteinExistence type="predicted"/>
<dbReference type="InterPro" id="IPR029058">
    <property type="entry name" value="AB_hydrolase_fold"/>
</dbReference>
<dbReference type="InterPro" id="IPR050300">
    <property type="entry name" value="GDXG_lipolytic_enzyme"/>
</dbReference>
<feature type="domain" description="Alpha/beta hydrolase fold-3" evidence="2">
    <location>
        <begin position="96"/>
        <end position="288"/>
    </location>
</feature>
<keyword evidence="1" id="KW-0378">Hydrolase</keyword>